<evidence type="ECO:0000313" key="2">
    <source>
        <dbReference type="Proteomes" id="UP000824533"/>
    </source>
</evidence>
<reference evidence="1 2" key="1">
    <citation type="journal article" date="2021" name="Front. Genet.">
        <title>Chromosome-Level Genome Assembly Reveals Significant Gene Expansion in the Toll and IMD Signaling Pathways of Dendrolimus kikuchii.</title>
        <authorList>
            <person name="Zhou J."/>
            <person name="Wu P."/>
            <person name="Xiong Z."/>
            <person name="Liu N."/>
            <person name="Zhao N."/>
            <person name="Ji M."/>
            <person name="Qiu Y."/>
            <person name="Yang B."/>
        </authorList>
    </citation>
    <scope>NUCLEOTIDE SEQUENCE [LARGE SCALE GENOMIC DNA]</scope>
    <source>
        <strain evidence="1">Ann1</strain>
    </source>
</reference>
<gene>
    <name evidence="1" type="ORF">K1T71_014290</name>
</gene>
<dbReference type="EMBL" id="CM034414">
    <property type="protein sequence ID" value="KAJ0170362.1"/>
    <property type="molecule type" value="Genomic_DNA"/>
</dbReference>
<dbReference type="Proteomes" id="UP000824533">
    <property type="component" value="Linkage Group LG28"/>
</dbReference>
<name>A0ACC1CFY5_9NEOP</name>
<evidence type="ECO:0000313" key="1">
    <source>
        <dbReference type="EMBL" id="KAJ0170362.1"/>
    </source>
</evidence>
<sequence>MEAVLTRLILIFLFGTMVCTNEDIEVEVSSGIMLKLLRDMANQTNAADSLSLPANATSIRENITDTFSCENRTYGYYADVDNECQIFHICYPTQMASGRNVTMKWSFICPAETVFNQEVLVCTRSRDSIPCEDSPEYYDLNMEIGKVPNKTEERTELTEKVEKTIPNTVAKERFPQRKDHRFQNIVLENVISDIIKKEFDDRLIDFADGQEVVIGVSDEEKERELQEKEEERIALERRVRQGRTRGTLRFRADV</sequence>
<accession>A0ACC1CFY5</accession>
<keyword evidence="2" id="KW-1185">Reference proteome</keyword>
<proteinExistence type="predicted"/>
<comment type="caution">
    <text evidence="1">The sequence shown here is derived from an EMBL/GenBank/DDBJ whole genome shotgun (WGS) entry which is preliminary data.</text>
</comment>
<organism evidence="1 2">
    <name type="scientific">Dendrolimus kikuchii</name>
    <dbReference type="NCBI Taxonomy" id="765133"/>
    <lineage>
        <taxon>Eukaryota</taxon>
        <taxon>Metazoa</taxon>
        <taxon>Ecdysozoa</taxon>
        <taxon>Arthropoda</taxon>
        <taxon>Hexapoda</taxon>
        <taxon>Insecta</taxon>
        <taxon>Pterygota</taxon>
        <taxon>Neoptera</taxon>
        <taxon>Endopterygota</taxon>
        <taxon>Lepidoptera</taxon>
        <taxon>Glossata</taxon>
        <taxon>Ditrysia</taxon>
        <taxon>Bombycoidea</taxon>
        <taxon>Lasiocampidae</taxon>
        <taxon>Dendrolimus</taxon>
    </lineage>
</organism>
<protein>
    <submittedName>
        <fullName evidence="1">Uncharacterized protein</fullName>
    </submittedName>
</protein>